<dbReference type="STRING" id="1329250.WOSG25_150110"/>
<dbReference type="RefSeq" id="WP_027699695.1">
    <property type="nucleotide sequence ID" value="NZ_DF820498.1"/>
</dbReference>
<dbReference type="Proteomes" id="UP000030643">
    <property type="component" value="Unassembled WGS sequence"/>
</dbReference>
<protein>
    <submittedName>
        <fullName evidence="2">Uncharacterized protein</fullName>
    </submittedName>
</protein>
<dbReference type="EMBL" id="DF820498">
    <property type="protein sequence ID" value="GAK31760.1"/>
    <property type="molecule type" value="Genomic_DNA"/>
</dbReference>
<feature type="transmembrane region" description="Helical" evidence="1">
    <location>
        <begin position="85"/>
        <end position="105"/>
    </location>
</feature>
<feature type="transmembrane region" description="Helical" evidence="1">
    <location>
        <begin position="33"/>
        <end position="51"/>
    </location>
</feature>
<dbReference type="AlphaFoldDB" id="A0A069CVF2"/>
<proteinExistence type="predicted"/>
<evidence type="ECO:0000313" key="3">
    <source>
        <dbReference type="Proteomes" id="UP000030643"/>
    </source>
</evidence>
<keyword evidence="1" id="KW-1133">Transmembrane helix</keyword>
<keyword evidence="1" id="KW-0812">Transmembrane</keyword>
<keyword evidence="1" id="KW-0472">Membrane</keyword>
<evidence type="ECO:0000313" key="2">
    <source>
        <dbReference type="EMBL" id="GAK31760.1"/>
    </source>
</evidence>
<feature type="transmembrane region" description="Helical" evidence="1">
    <location>
        <begin position="111"/>
        <end position="129"/>
    </location>
</feature>
<gene>
    <name evidence="2" type="ORF">WOSG25_150110</name>
</gene>
<name>A0A069CVF2_WEIOS</name>
<feature type="transmembrane region" description="Helical" evidence="1">
    <location>
        <begin position="141"/>
        <end position="161"/>
    </location>
</feature>
<feature type="transmembrane region" description="Helical" evidence="1">
    <location>
        <begin position="57"/>
        <end position="78"/>
    </location>
</feature>
<dbReference type="OrthoDB" id="2242787at2"/>
<feature type="transmembrane region" description="Helical" evidence="1">
    <location>
        <begin position="167"/>
        <end position="184"/>
    </location>
</feature>
<feature type="transmembrane region" description="Helical" evidence="1">
    <location>
        <begin position="6"/>
        <end position="24"/>
    </location>
</feature>
<organism evidence="2 3">
    <name type="scientific">Weissella oryzae (strain DSM 25784 / JCM 18191 / LMG 30913 / SG25)</name>
    <dbReference type="NCBI Taxonomy" id="1329250"/>
    <lineage>
        <taxon>Bacteria</taxon>
        <taxon>Bacillati</taxon>
        <taxon>Bacillota</taxon>
        <taxon>Bacilli</taxon>
        <taxon>Lactobacillales</taxon>
        <taxon>Lactobacillaceae</taxon>
        <taxon>Weissella</taxon>
    </lineage>
</organism>
<keyword evidence="3" id="KW-1185">Reference proteome</keyword>
<evidence type="ECO:0000256" key="1">
    <source>
        <dbReference type="SAM" id="Phobius"/>
    </source>
</evidence>
<accession>A0A069CVF2</accession>
<reference evidence="3" key="1">
    <citation type="journal article" date="2014" name="Genome Announc.">
        <title>Draft genome sequence of Weissella oryzae SG25T, isolated from fermented rice grains.</title>
        <authorList>
            <person name="Tanizawa Y."/>
            <person name="Fujisawa T."/>
            <person name="Mochizuki T."/>
            <person name="Kaminuma E."/>
            <person name="Suzuki Y."/>
            <person name="Nakamura Y."/>
            <person name="Tohno M."/>
        </authorList>
    </citation>
    <scope>NUCLEOTIDE SEQUENCE [LARGE SCALE GENOMIC DNA]</scope>
    <source>
        <strain evidence="3">DSM 25784 / JCM 18191 / LMG 30913 / SG25</strain>
    </source>
</reference>
<sequence>MQIIIGLGALASFISGVMYVIATIRNKIQPNKITWLLWSVAPMISVIAGFLKEPSWALVPVFMAGFMPLLVFIASFLNRDSYWDISLLNLACAAISILALLTWYFTKNPNLAIILSIIGDFAAALPTFIKVWRRPLSEIPWLFLTGVISPTSGLLVATRLTLSQVGFSIYLVLLNLSLALLIYGRRWYKYKRPGAKVGLE</sequence>